<evidence type="ECO:0000313" key="2">
    <source>
        <dbReference type="EMBL" id="GAI63712.1"/>
    </source>
</evidence>
<dbReference type="EMBL" id="BARV01044837">
    <property type="protein sequence ID" value="GAI63712.1"/>
    <property type="molecule type" value="Genomic_DNA"/>
</dbReference>
<feature type="non-terminal residue" evidence="2">
    <location>
        <position position="73"/>
    </location>
</feature>
<dbReference type="InterPro" id="IPR000914">
    <property type="entry name" value="SBP_5_dom"/>
</dbReference>
<sequence length="73" mass="8175">ETLVIGPGIFGEDIRGNIVKDFSVSEDGKVFTFYMREGLKWSDGVPATTEDVLFAYEDVLLNEKLTPAFPLYL</sequence>
<feature type="non-terminal residue" evidence="2">
    <location>
        <position position="1"/>
    </location>
</feature>
<reference evidence="2" key="1">
    <citation type="journal article" date="2014" name="Front. Microbiol.">
        <title>High frequency of phylogenetically diverse reductive dehalogenase-homologous genes in deep subseafloor sedimentary metagenomes.</title>
        <authorList>
            <person name="Kawai M."/>
            <person name="Futagami T."/>
            <person name="Toyoda A."/>
            <person name="Takaki Y."/>
            <person name="Nishi S."/>
            <person name="Hori S."/>
            <person name="Arai W."/>
            <person name="Tsubouchi T."/>
            <person name="Morono Y."/>
            <person name="Uchiyama I."/>
            <person name="Ito T."/>
            <person name="Fujiyama A."/>
            <person name="Inagaki F."/>
            <person name="Takami H."/>
        </authorList>
    </citation>
    <scope>NUCLEOTIDE SEQUENCE</scope>
    <source>
        <strain evidence="2">Expedition CK06-06</strain>
    </source>
</reference>
<comment type="caution">
    <text evidence="2">The sequence shown here is derived from an EMBL/GenBank/DDBJ whole genome shotgun (WGS) entry which is preliminary data.</text>
</comment>
<gene>
    <name evidence="2" type="ORF">S06H3_66084</name>
</gene>
<dbReference type="SUPFAM" id="SSF53850">
    <property type="entry name" value="Periplasmic binding protein-like II"/>
    <property type="match status" value="1"/>
</dbReference>
<dbReference type="PANTHER" id="PTHR30290:SF62">
    <property type="entry name" value="OLIGOPEPTIDE ABC TRANSPORTER, PERIPLASMIC OLIGOPEPTIDE-BINDING PROTEIN"/>
    <property type="match status" value="1"/>
</dbReference>
<accession>X1Q5C8</accession>
<dbReference type="AlphaFoldDB" id="X1Q5C8"/>
<dbReference type="Pfam" id="PF00496">
    <property type="entry name" value="SBP_bac_5"/>
    <property type="match status" value="1"/>
</dbReference>
<dbReference type="Gene3D" id="3.90.76.10">
    <property type="entry name" value="Dipeptide-binding Protein, Domain 1"/>
    <property type="match status" value="1"/>
</dbReference>
<dbReference type="GO" id="GO:1904680">
    <property type="term" value="F:peptide transmembrane transporter activity"/>
    <property type="evidence" value="ECO:0007669"/>
    <property type="project" value="TreeGrafter"/>
</dbReference>
<feature type="domain" description="Solute-binding protein family 5" evidence="1">
    <location>
        <begin position="15"/>
        <end position="70"/>
    </location>
</feature>
<dbReference type="InterPro" id="IPR039424">
    <property type="entry name" value="SBP_5"/>
</dbReference>
<proteinExistence type="predicted"/>
<organism evidence="2">
    <name type="scientific">marine sediment metagenome</name>
    <dbReference type="NCBI Taxonomy" id="412755"/>
    <lineage>
        <taxon>unclassified sequences</taxon>
        <taxon>metagenomes</taxon>
        <taxon>ecological metagenomes</taxon>
    </lineage>
</organism>
<protein>
    <recommendedName>
        <fullName evidence="1">Solute-binding protein family 5 domain-containing protein</fullName>
    </recommendedName>
</protein>
<evidence type="ECO:0000259" key="1">
    <source>
        <dbReference type="Pfam" id="PF00496"/>
    </source>
</evidence>
<dbReference type="PANTHER" id="PTHR30290">
    <property type="entry name" value="PERIPLASMIC BINDING COMPONENT OF ABC TRANSPORTER"/>
    <property type="match status" value="1"/>
</dbReference>
<name>X1Q5C8_9ZZZZ</name>
<dbReference type="GO" id="GO:0015833">
    <property type="term" value="P:peptide transport"/>
    <property type="evidence" value="ECO:0007669"/>
    <property type="project" value="TreeGrafter"/>
</dbReference>